<gene>
    <name evidence="6" type="ORF">HMPREF9081_1333</name>
</gene>
<dbReference type="PIRSF" id="PIRSF000538">
    <property type="entry name" value="GlpK"/>
    <property type="match status" value="1"/>
</dbReference>
<dbReference type="Proteomes" id="UP000004067">
    <property type="component" value="Unassembled WGS sequence"/>
</dbReference>
<feature type="domain" description="Carbohydrate kinase FGGY N-terminal" evidence="4">
    <location>
        <begin position="6"/>
        <end position="243"/>
    </location>
</feature>
<dbReference type="AlphaFoldDB" id="F5RM47"/>
<reference evidence="6 7" key="1">
    <citation type="submission" date="2011-04" db="EMBL/GenBank/DDBJ databases">
        <authorList>
            <person name="Muzny D."/>
            <person name="Qin X."/>
            <person name="Deng J."/>
            <person name="Jiang H."/>
            <person name="Liu Y."/>
            <person name="Qu J."/>
            <person name="Song X.-Z."/>
            <person name="Zhang L."/>
            <person name="Thornton R."/>
            <person name="Coyle M."/>
            <person name="Francisco L."/>
            <person name="Jackson L."/>
            <person name="Javaid M."/>
            <person name="Korchina V."/>
            <person name="Kovar C."/>
            <person name="Mata R."/>
            <person name="Mathew T."/>
            <person name="Ngo R."/>
            <person name="Nguyen L."/>
            <person name="Nguyen N."/>
            <person name="Okwuonu G."/>
            <person name="Ongeri F."/>
            <person name="Pham C."/>
            <person name="Simmons D."/>
            <person name="Wilczek-Boney K."/>
            <person name="Hale W."/>
            <person name="Jakkamsetti A."/>
            <person name="Pham P."/>
            <person name="Ruth R."/>
            <person name="San Lucas F."/>
            <person name="Warren J."/>
            <person name="Zhang J."/>
            <person name="Zhao Z."/>
            <person name="Zhou C."/>
            <person name="Zhu D."/>
            <person name="Lee S."/>
            <person name="Bess C."/>
            <person name="Blankenburg K."/>
            <person name="Forbes L."/>
            <person name="Fu Q."/>
            <person name="Gubbala S."/>
            <person name="Hirani K."/>
            <person name="Jayaseelan J.C."/>
            <person name="Lara F."/>
            <person name="Munidasa M."/>
            <person name="Palculict T."/>
            <person name="Patil S."/>
            <person name="Pu L.-L."/>
            <person name="Saada N."/>
            <person name="Tang L."/>
            <person name="Weissenberger G."/>
            <person name="Zhu Y."/>
            <person name="Hemphill L."/>
            <person name="Shang Y."/>
            <person name="Youmans B."/>
            <person name="Ayvaz T."/>
            <person name="Ross M."/>
            <person name="Santibanez J."/>
            <person name="Aqrawi P."/>
            <person name="Gross S."/>
            <person name="Joshi V."/>
            <person name="Fowler G."/>
            <person name="Nazareth L."/>
            <person name="Reid J."/>
            <person name="Worley K."/>
            <person name="Petrosino J."/>
            <person name="Highlander S."/>
            <person name="Gibbs R."/>
        </authorList>
    </citation>
    <scope>NUCLEOTIDE SEQUENCE [LARGE SCALE GENOMIC DNA]</scope>
    <source>
        <strain evidence="6 7">DSM 2778</strain>
    </source>
</reference>
<dbReference type="CDD" id="cd07773">
    <property type="entry name" value="ASKHA_NBD_FGGY_FK"/>
    <property type="match status" value="1"/>
</dbReference>
<dbReference type="EMBL" id="AFHQ01000033">
    <property type="protein sequence ID" value="EGK59738.1"/>
    <property type="molecule type" value="Genomic_DNA"/>
</dbReference>
<name>F5RM47_9FIRM</name>
<dbReference type="PANTHER" id="PTHR43095">
    <property type="entry name" value="SUGAR KINASE"/>
    <property type="match status" value="1"/>
</dbReference>
<proteinExistence type="inferred from homology"/>
<dbReference type="STRING" id="888060.HMPREF9081_1333"/>
<keyword evidence="7" id="KW-1185">Reference proteome</keyword>
<comment type="similarity">
    <text evidence="1">Belongs to the FGGY kinase family.</text>
</comment>
<dbReference type="PANTHER" id="PTHR43095:SF5">
    <property type="entry name" value="XYLULOSE KINASE"/>
    <property type="match status" value="1"/>
</dbReference>
<feature type="domain" description="Carbohydrate kinase FGGY C-terminal" evidence="5">
    <location>
        <begin position="253"/>
        <end position="444"/>
    </location>
</feature>
<organism evidence="6 7">
    <name type="scientific">Centipeda periodontii DSM 2778</name>
    <dbReference type="NCBI Taxonomy" id="888060"/>
    <lineage>
        <taxon>Bacteria</taxon>
        <taxon>Bacillati</taxon>
        <taxon>Bacillota</taxon>
        <taxon>Negativicutes</taxon>
        <taxon>Selenomonadales</taxon>
        <taxon>Selenomonadaceae</taxon>
        <taxon>Centipeda</taxon>
    </lineage>
</organism>
<keyword evidence="2" id="KW-0808">Transferase</keyword>
<dbReference type="Pfam" id="PF02782">
    <property type="entry name" value="FGGY_C"/>
    <property type="match status" value="1"/>
</dbReference>
<evidence type="ECO:0000256" key="3">
    <source>
        <dbReference type="ARBA" id="ARBA00022777"/>
    </source>
</evidence>
<dbReference type="RefSeq" id="WP_006306302.1">
    <property type="nucleotide sequence ID" value="NZ_GL892076.1"/>
</dbReference>
<dbReference type="InterPro" id="IPR000577">
    <property type="entry name" value="Carb_kinase_FGGY"/>
</dbReference>
<keyword evidence="3 6" id="KW-0418">Kinase</keyword>
<evidence type="ECO:0000313" key="6">
    <source>
        <dbReference type="EMBL" id="EGK59738.1"/>
    </source>
</evidence>
<dbReference type="InterPro" id="IPR050406">
    <property type="entry name" value="FGGY_Carb_Kinase"/>
</dbReference>
<dbReference type="GO" id="GO:0016301">
    <property type="term" value="F:kinase activity"/>
    <property type="evidence" value="ECO:0007669"/>
    <property type="project" value="UniProtKB-KW"/>
</dbReference>
<dbReference type="InterPro" id="IPR043129">
    <property type="entry name" value="ATPase_NBD"/>
</dbReference>
<evidence type="ECO:0000259" key="4">
    <source>
        <dbReference type="Pfam" id="PF00370"/>
    </source>
</evidence>
<evidence type="ECO:0000313" key="7">
    <source>
        <dbReference type="Proteomes" id="UP000004067"/>
    </source>
</evidence>
<evidence type="ECO:0000256" key="1">
    <source>
        <dbReference type="ARBA" id="ARBA00009156"/>
    </source>
</evidence>
<protein>
    <submittedName>
        <fullName evidence="6">Carbohydrate kinase</fullName>
    </submittedName>
</protein>
<dbReference type="GO" id="GO:0005975">
    <property type="term" value="P:carbohydrate metabolic process"/>
    <property type="evidence" value="ECO:0007669"/>
    <property type="project" value="InterPro"/>
</dbReference>
<comment type="caution">
    <text evidence="6">The sequence shown here is derived from an EMBL/GenBank/DDBJ whole genome shotgun (WGS) entry which is preliminary data.</text>
</comment>
<dbReference type="eggNOG" id="COG1070">
    <property type="taxonomic scope" value="Bacteria"/>
</dbReference>
<evidence type="ECO:0000256" key="2">
    <source>
        <dbReference type="ARBA" id="ARBA00022679"/>
    </source>
</evidence>
<dbReference type="OrthoDB" id="9761504at2"/>
<dbReference type="InterPro" id="IPR018484">
    <property type="entry name" value="FGGY_N"/>
</dbReference>
<dbReference type="Pfam" id="PF00370">
    <property type="entry name" value="FGGY_N"/>
    <property type="match status" value="1"/>
</dbReference>
<dbReference type="SUPFAM" id="SSF53067">
    <property type="entry name" value="Actin-like ATPase domain"/>
    <property type="match status" value="2"/>
</dbReference>
<dbReference type="InterPro" id="IPR018485">
    <property type="entry name" value="FGGY_C"/>
</dbReference>
<dbReference type="HOGENOM" id="CLU_009281_3_4_9"/>
<evidence type="ECO:0000259" key="5">
    <source>
        <dbReference type="Pfam" id="PF02782"/>
    </source>
</evidence>
<dbReference type="Gene3D" id="3.30.420.40">
    <property type="match status" value="2"/>
</dbReference>
<accession>F5RM47</accession>
<sequence>MQAAAVVIDVGTTNTKILLFDTSTAELCSKRSFRTPKIIIRDEVDFDSALLFQNITDEIKNLAMAGCWHIEHILIASVGEMGVIVDAAGALMGPMLAWNDSRGKEYIDSLSFTDWQRIQEITGLPPHSNYSIAKIKWLEQHCHIAWEEGLTWLNLPDYISFLLTGIRQTVSTMASRTMAFDLRRGEWSEELIMLYGVPRSIFPPLAYGGDVAHVIELSMARRLGLDENTRVSVVGHDHMVGSLAVGLKEGELLNSTGTTEGFLRISSAYPMGECERSAKLAGGRFVFPEKFTLYGSLPAAGLSYEWARKMFRLSQKEADQVYMDLLEDYRAGKMQSAQELLFIPHLVGSGSPDKNIHARGMLYGLTANTSIKDFFYAVAQGVCMELRHLYDTFIGKDNAVSSIKVIGPATKNDLWLQLKADALNQTIFVTEVDEAVSYGALVYAYPSLAKRVPMSVRAVHPNAEYAEKLNRLYTAYMELYERKIMMEHSIGGFK</sequence>